<feature type="transmembrane region" description="Helical" evidence="1">
    <location>
        <begin position="118"/>
        <end position="139"/>
    </location>
</feature>
<evidence type="ECO:0000313" key="2">
    <source>
        <dbReference type="EMBL" id="WFD36648.1"/>
    </source>
</evidence>
<dbReference type="InterPro" id="IPR019419">
    <property type="entry name" value="AIM19"/>
</dbReference>
<proteinExistence type="predicted"/>
<evidence type="ECO:0000313" key="3">
    <source>
        <dbReference type="Proteomes" id="UP001219933"/>
    </source>
</evidence>
<feature type="transmembrane region" description="Helical" evidence="1">
    <location>
        <begin position="28"/>
        <end position="49"/>
    </location>
</feature>
<feature type="transmembrane region" description="Helical" evidence="1">
    <location>
        <begin position="61"/>
        <end position="82"/>
    </location>
</feature>
<dbReference type="PANTHER" id="PTHR28177">
    <property type="entry name" value="ALTERED INHERITANCE OF MITOCHONDRIA PROTEIN 19, MITOCHONDRIAL"/>
    <property type="match status" value="1"/>
</dbReference>
<dbReference type="AlphaFoldDB" id="A0AAF0ETB6"/>
<dbReference type="GO" id="GO:0005739">
    <property type="term" value="C:mitochondrion"/>
    <property type="evidence" value="ECO:0007669"/>
    <property type="project" value="TreeGrafter"/>
</dbReference>
<dbReference type="PANTHER" id="PTHR28177:SF1">
    <property type="entry name" value="ALTERED INHERITANCE OF MITOCHONDRIA PROTEIN 19, MITOCHONDRIAL"/>
    <property type="match status" value="1"/>
</dbReference>
<dbReference type="EMBL" id="CP119881">
    <property type="protein sequence ID" value="WFD36648.1"/>
    <property type="molecule type" value="Genomic_DNA"/>
</dbReference>
<evidence type="ECO:0000256" key="1">
    <source>
        <dbReference type="SAM" id="Phobius"/>
    </source>
</evidence>
<keyword evidence="3" id="KW-1185">Reference proteome</keyword>
<protein>
    <submittedName>
        <fullName evidence="2">Uncharacterized protein</fullName>
    </submittedName>
</protein>
<keyword evidence="1" id="KW-1133">Transmembrane helix</keyword>
<keyword evidence="1" id="KW-0472">Membrane</keyword>
<gene>
    <name evidence="2" type="ORF">MCUN1_003535</name>
</gene>
<reference evidence="2" key="1">
    <citation type="submission" date="2023-03" db="EMBL/GenBank/DDBJ databases">
        <title>Mating type loci evolution in Malassezia.</title>
        <authorList>
            <person name="Coelho M.A."/>
        </authorList>
    </citation>
    <scope>NUCLEOTIDE SEQUENCE</scope>
    <source>
        <strain evidence="2">CBS 11721</strain>
    </source>
</reference>
<name>A0AAF0ETB6_9BASI</name>
<accession>A0AAF0ETB6</accession>
<dbReference type="Pfam" id="PF10315">
    <property type="entry name" value="Aim19"/>
    <property type="match status" value="1"/>
</dbReference>
<organism evidence="2 3">
    <name type="scientific">Malassezia cuniculi</name>
    <dbReference type="NCBI Taxonomy" id="948313"/>
    <lineage>
        <taxon>Eukaryota</taxon>
        <taxon>Fungi</taxon>
        <taxon>Dikarya</taxon>
        <taxon>Basidiomycota</taxon>
        <taxon>Ustilaginomycotina</taxon>
        <taxon>Malasseziomycetes</taxon>
        <taxon>Malasseziales</taxon>
        <taxon>Malasseziaceae</taxon>
        <taxon>Malassezia</taxon>
    </lineage>
</organism>
<sequence>MADSLQSVAAAIQPAVRALEQYAKEPTAAYTLSGLCIAAAPFGFGHKALNAGAGAVAVPRVLPPFWQLLGFAGFFATGGYMIAQGDALNGSGVVTAWSLTYVTFHTLPNLLRFGRAPLAALLSVGVTTLGLGVHGSYYFDKASWRGAVPGLLLPPRTA</sequence>
<dbReference type="Proteomes" id="UP001219933">
    <property type="component" value="Chromosome 5"/>
</dbReference>
<keyword evidence="1" id="KW-0812">Transmembrane</keyword>